<dbReference type="AlphaFoldDB" id="A0A803MT94"/>
<accession>A0A803MT94</accession>
<evidence type="ECO:0000256" key="2">
    <source>
        <dbReference type="SAM" id="MobiDB-lite"/>
    </source>
</evidence>
<reference evidence="3" key="2">
    <citation type="submission" date="2021-03" db="UniProtKB">
        <authorList>
            <consortium name="EnsemblPlants"/>
        </authorList>
    </citation>
    <scope>IDENTIFICATION</scope>
</reference>
<reference evidence="3" key="1">
    <citation type="journal article" date="2017" name="Nature">
        <title>The genome of Chenopodium quinoa.</title>
        <authorList>
            <person name="Jarvis D.E."/>
            <person name="Ho Y.S."/>
            <person name="Lightfoot D.J."/>
            <person name="Schmoeckel S.M."/>
            <person name="Li B."/>
            <person name="Borm T.J.A."/>
            <person name="Ohyanagi H."/>
            <person name="Mineta K."/>
            <person name="Michell C.T."/>
            <person name="Saber N."/>
            <person name="Kharbatia N.M."/>
            <person name="Rupper R.R."/>
            <person name="Sharp A.R."/>
            <person name="Dally N."/>
            <person name="Boughton B.A."/>
            <person name="Woo Y.H."/>
            <person name="Gao G."/>
            <person name="Schijlen E.G.W.M."/>
            <person name="Guo X."/>
            <person name="Momin A.A."/>
            <person name="Negrao S."/>
            <person name="Al-Babili S."/>
            <person name="Gehring C."/>
            <person name="Roessner U."/>
            <person name="Jung C."/>
            <person name="Murphy K."/>
            <person name="Arold S.T."/>
            <person name="Gojobori T."/>
            <person name="van der Linden C.G."/>
            <person name="van Loo E.N."/>
            <person name="Jellen E.N."/>
            <person name="Maughan P.J."/>
            <person name="Tester M."/>
        </authorList>
    </citation>
    <scope>NUCLEOTIDE SEQUENCE [LARGE SCALE GENOMIC DNA]</scope>
    <source>
        <strain evidence="3">cv. PI 614886</strain>
    </source>
</reference>
<name>A0A803MT94_CHEQI</name>
<keyword evidence="4" id="KW-1185">Reference proteome</keyword>
<keyword evidence="1" id="KW-0175">Coiled coil</keyword>
<evidence type="ECO:0000256" key="1">
    <source>
        <dbReference type="SAM" id="Coils"/>
    </source>
</evidence>
<organism evidence="3 4">
    <name type="scientific">Chenopodium quinoa</name>
    <name type="common">Quinoa</name>
    <dbReference type="NCBI Taxonomy" id="63459"/>
    <lineage>
        <taxon>Eukaryota</taxon>
        <taxon>Viridiplantae</taxon>
        <taxon>Streptophyta</taxon>
        <taxon>Embryophyta</taxon>
        <taxon>Tracheophyta</taxon>
        <taxon>Spermatophyta</taxon>
        <taxon>Magnoliopsida</taxon>
        <taxon>eudicotyledons</taxon>
        <taxon>Gunneridae</taxon>
        <taxon>Pentapetalae</taxon>
        <taxon>Caryophyllales</taxon>
        <taxon>Chenopodiaceae</taxon>
        <taxon>Chenopodioideae</taxon>
        <taxon>Atripliceae</taxon>
        <taxon>Chenopodium</taxon>
    </lineage>
</organism>
<feature type="compositionally biased region" description="Basic and acidic residues" evidence="2">
    <location>
        <begin position="110"/>
        <end position="129"/>
    </location>
</feature>
<dbReference type="EnsemblPlants" id="AUR62034885-RA">
    <property type="protein sequence ID" value="AUR62034885-RA:cds"/>
    <property type="gene ID" value="AUR62034885"/>
</dbReference>
<evidence type="ECO:0000313" key="3">
    <source>
        <dbReference type="EnsemblPlants" id="AUR62034885-RA:cds"/>
    </source>
</evidence>
<feature type="region of interest" description="Disordered" evidence="2">
    <location>
        <begin position="436"/>
        <end position="478"/>
    </location>
</feature>
<feature type="coiled-coil region" evidence="1">
    <location>
        <begin position="315"/>
        <end position="342"/>
    </location>
</feature>
<sequence length="478" mass="53773">MIFMDFPLTLNLFQRLHWIKRDSQSPEWWSLFTAPGIDKLDFSRLGLHSHGRVKQQCPDRPKKSYDTLPVFATRASKRKRKRQQDMTPTERVTKPCTLAVKRGGGNASKRTSESSDREQQKKQKKHDGDAAPFQKDAQETWPEGVVNLEDETDLHPPKKLTVTLRDPKGLGVSSEVRTVQMASIEKPPSKETTIVLGRTGDPIKNAFVPALVGDFIEIPHVRIPAEVADELAVPFGAAGDPWHPRINVNRGESVSVTTLRLAEAWGGGYSRTWRRQPKGLPTALLSLRSADEQHAPGKTTFLPTVNSVVEVVHMYQHYQRAADNAETKLKKADDACKLVIKERDKVKSDMKTLQKQVLTDQEQLQKKYTAGWVSAHRYVCKAERWDSTKWQAVEKDFNEEMNHSPTSYESEYFDELPLHAVITNLDPRELPEVEFDDGLISSPVTTHAGKDGSVGPSNKDTVKEPVNAAETTKEADKN</sequence>
<dbReference type="Proteomes" id="UP000596660">
    <property type="component" value="Unplaced"/>
</dbReference>
<feature type="region of interest" description="Disordered" evidence="2">
    <location>
        <begin position="72"/>
        <end position="138"/>
    </location>
</feature>
<proteinExistence type="predicted"/>
<dbReference type="Gramene" id="AUR62034885-RA">
    <property type="protein sequence ID" value="AUR62034885-RA:cds"/>
    <property type="gene ID" value="AUR62034885"/>
</dbReference>
<protein>
    <submittedName>
        <fullName evidence="3">Uncharacterized protein</fullName>
    </submittedName>
</protein>
<evidence type="ECO:0000313" key="4">
    <source>
        <dbReference type="Proteomes" id="UP000596660"/>
    </source>
</evidence>